<comment type="similarity">
    <text evidence="1 6">Belongs to the glycosyl hydrolase 43 family.</text>
</comment>
<dbReference type="KEGG" id="psac:PSM36_0079"/>
<feature type="site" description="Important for catalytic activity, responsible for pKa modulation of the active site Glu and correct orientation of both the proton donor and substrate" evidence="5">
    <location>
        <position position="143"/>
    </location>
</feature>
<dbReference type="AlphaFoldDB" id="A0A1R3T4J4"/>
<keyword evidence="10" id="KW-1185">Reference proteome</keyword>
<feature type="active site" description="Proton donor" evidence="4">
    <location>
        <position position="198"/>
    </location>
</feature>
<dbReference type="InterPro" id="IPR041542">
    <property type="entry name" value="GH43_C2"/>
</dbReference>
<dbReference type="Proteomes" id="UP000187464">
    <property type="component" value="Chromosome I"/>
</dbReference>
<evidence type="ECO:0000256" key="1">
    <source>
        <dbReference type="ARBA" id="ARBA00009865"/>
    </source>
</evidence>
<dbReference type="EMBL" id="LT605205">
    <property type="protein sequence ID" value="SCD18915.1"/>
    <property type="molecule type" value="Genomic_DNA"/>
</dbReference>
<dbReference type="SUPFAM" id="SSF49899">
    <property type="entry name" value="Concanavalin A-like lectins/glucanases"/>
    <property type="match status" value="1"/>
</dbReference>
<dbReference type="InterPro" id="IPR023296">
    <property type="entry name" value="Glyco_hydro_beta-prop_sf"/>
</dbReference>
<evidence type="ECO:0000256" key="5">
    <source>
        <dbReference type="PIRSR" id="PIRSR606710-2"/>
    </source>
</evidence>
<sequence>MKLTNLLVIFFLVASLSISQESSFFNNPVICGDMADPSVIRVGDTYYATATSSEWAPFYPVFISKDMVNWEQIGHIFDEQPEWTSNSFWAPELYYHNDTMYCYYTARRKTDNISYIGVASSEGTSLLFKDHGPIVELGTEAIDAFVFDDDGQLYLTWKAYGLDQRPIELLGSRLSADGLRLEGEPFSLLKDDEGIGMEGQHHFKKGDYYYILYSAKSCCGPSSDYDVRVARSKHFRGPYEKYEGNPILSGGEGDYISVGHGTAVETPDGRYFYLSHGYQTGDAFFLGRQPVLHELEMTDNDWVRFKTGKQAVDRQPVPFEGSVQKKVSDFKDDFSGETLKVDWTWNYPFAEIDVTLNDGELILTGRPIAGNEHGTALCLRPQTTHYSYQTKISNINDSFKGLTMYGDNKNLMAIGIKGDRVELKSVREGLETVLFPTIPEEKISYFRIDVERGCFLTFSYSGDGESWTSVNDTPLDAAFLVRWDRVARPGLIHIGEAEVPAVIDYFVLENEKM</sequence>
<keyword evidence="2 6" id="KW-0378">Hydrolase</keyword>
<evidence type="ECO:0000256" key="2">
    <source>
        <dbReference type="ARBA" id="ARBA00022801"/>
    </source>
</evidence>
<evidence type="ECO:0000256" key="7">
    <source>
        <dbReference type="SAM" id="SignalP"/>
    </source>
</evidence>
<feature type="domain" description="Beta-xylosidase C-terminal Concanavalin A-like" evidence="8">
    <location>
        <begin position="331"/>
        <end position="475"/>
    </location>
</feature>
<dbReference type="STRING" id="1642647.PSM36_0079"/>
<dbReference type="Gene3D" id="2.60.120.200">
    <property type="match status" value="1"/>
</dbReference>
<dbReference type="CDD" id="cd08999">
    <property type="entry name" value="GH43_ABN-like"/>
    <property type="match status" value="1"/>
</dbReference>
<dbReference type="PANTHER" id="PTHR42812">
    <property type="entry name" value="BETA-XYLOSIDASE"/>
    <property type="match status" value="1"/>
</dbReference>
<evidence type="ECO:0000259" key="8">
    <source>
        <dbReference type="Pfam" id="PF17851"/>
    </source>
</evidence>
<dbReference type="Pfam" id="PF04616">
    <property type="entry name" value="Glyco_hydro_43"/>
    <property type="match status" value="1"/>
</dbReference>
<evidence type="ECO:0000256" key="4">
    <source>
        <dbReference type="PIRSR" id="PIRSR606710-1"/>
    </source>
</evidence>
<evidence type="ECO:0000256" key="3">
    <source>
        <dbReference type="ARBA" id="ARBA00023295"/>
    </source>
</evidence>
<dbReference type="GO" id="GO:0005975">
    <property type="term" value="P:carbohydrate metabolic process"/>
    <property type="evidence" value="ECO:0007669"/>
    <property type="project" value="InterPro"/>
</dbReference>
<dbReference type="InterPro" id="IPR006710">
    <property type="entry name" value="Glyco_hydro_43"/>
</dbReference>
<keyword evidence="7" id="KW-0732">Signal</keyword>
<proteinExistence type="inferred from homology"/>
<gene>
    <name evidence="9" type="ORF">PSM36_0079</name>
</gene>
<evidence type="ECO:0000313" key="10">
    <source>
        <dbReference type="Proteomes" id="UP000187464"/>
    </source>
</evidence>
<protein>
    <submittedName>
        <fullName evidence="9">Beta-xylosidase</fullName>
        <ecNumber evidence="9">3.2.1.37</ecNumber>
    </submittedName>
</protein>
<feature type="active site" description="Proton acceptor" evidence="4">
    <location>
        <position position="36"/>
    </location>
</feature>
<dbReference type="PANTHER" id="PTHR42812:SF5">
    <property type="entry name" value="ENDO-ARABINASE"/>
    <property type="match status" value="1"/>
</dbReference>
<dbReference type="SUPFAM" id="SSF75005">
    <property type="entry name" value="Arabinanase/levansucrase/invertase"/>
    <property type="match status" value="1"/>
</dbReference>
<dbReference type="InterPro" id="IPR013320">
    <property type="entry name" value="ConA-like_dom_sf"/>
</dbReference>
<dbReference type="InterPro" id="IPR051795">
    <property type="entry name" value="Glycosyl_Hydrlase_43"/>
</dbReference>
<name>A0A1R3T4J4_9BACT</name>
<dbReference type="Pfam" id="PF17851">
    <property type="entry name" value="GH43_C2"/>
    <property type="match status" value="1"/>
</dbReference>
<dbReference type="Gene3D" id="2.115.10.20">
    <property type="entry name" value="Glycosyl hydrolase domain, family 43"/>
    <property type="match status" value="1"/>
</dbReference>
<accession>A0A1R3T4J4</accession>
<evidence type="ECO:0000256" key="6">
    <source>
        <dbReference type="RuleBase" id="RU361187"/>
    </source>
</evidence>
<organism evidence="9 10">
    <name type="scientific">Proteiniphilum saccharofermentans</name>
    <dbReference type="NCBI Taxonomy" id="1642647"/>
    <lineage>
        <taxon>Bacteria</taxon>
        <taxon>Pseudomonadati</taxon>
        <taxon>Bacteroidota</taxon>
        <taxon>Bacteroidia</taxon>
        <taxon>Bacteroidales</taxon>
        <taxon>Dysgonomonadaceae</taxon>
        <taxon>Proteiniphilum</taxon>
    </lineage>
</organism>
<dbReference type="GO" id="GO:0009044">
    <property type="term" value="F:xylan 1,4-beta-xylosidase activity"/>
    <property type="evidence" value="ECO:0007669"/>
    <property type="project" value="UniProtKB-EC"/>
</dbReference>
<dbReference type="EC" id="3.2.1.37" evidence="9"/>
<dbReference type="RefSeq" id="WP_076928308.1">
    <property type="nucleotide sequence ID" value="NZ_LT605205.1"/>
</dbReference>
<feature type="chain" id="PRO_5012977987" evidence="7">
    <location>
        <begin position="20"/>
        <end position="513"/>
    </location>
</feature>
<keyword evidence="3 6" id="KW-0326">Glycosidase</keyword>
<feature type="signal peptide" evidence="7">
    <location>
        <begin position="1"/>
        <end position="19"/>
    </location>
</feature>
<reference evidence="9 10" key="1">
    <citation type="submission" date="2016-08" db="EMBL/GenBank/DDBJ databases">
        <authorList>
            <person name="Seilhamer J.J."/>
        </authorList>
    </citation>
    <scope>NUCLEOTIDE SEQUENCE [LARGE SCALE GENOMIC DNA]</scope>
    <source>
        <strain evidence="9">M3/6</strain>
    </source>
</reference>
<evidence type="ECO:0000313" key="9">
    <source>
        <dbReference type="EMBL" id="SCD18915.1"/>
    </source>
</evidence>